<evidence type="ECO:0000313" key="10">
    <source>
        <dbReference type="Proteomes" id="UP000076268"/>
    </source>
</evidence>
<dbReference type="Pfam" id="PF04239">
    <property type="entry name" value="DUF421"/>
    <property type="match status" value="1"/>
</dbReference>
<dbReference type="PANTHER" id="PTHR34582:SF6">
    <property type="entry name" value="UPF0702 TRANSMEMBRANE PROTEIN YCAP"/>
    <property type="match status" value="1"/>
</dbReference>
<feature type="transmembrane region" description="Helical" evidence="7">
    <location>
        <begin position="62"/>
        <end position="84"/>
    </location>
</feature>
<evidence type="ECO:0000256" key="2">
    <source>
        <dbReference type="ARBA" id="ARBA00006448"/>
    </source>
</evidence>
<dbReference type="InterPro" id="IPR007353">
    <property type="entry name" value="DUF421"/>
</dbReference>
<sequence>MFEYNNAGLIILRLALIFTAALIVVRKMGNRTVGQLSPFDFVLLVGIGDIVVTIALETDRSLLPGIETLVGLLLLQQILGWLALKSTTLRKWVEGVPIELIEDGRLLKDNFVKTHFNYDDLRQELHKQGMDLSNLKDIKLARLESCGEFTVVRTWETEPLTRGDFEAYLNSSTDNPLSPQGRRWARIEQALEDVHFIAETLKQQPPVAPRTGEAEVQAKNLE</sequence>
<dbReference type="RefSeq" id="WP_066238158.1">
    <property type="nucleotide sequence ID" value="NZ_LSGP01000012.1"/>
</dbReference>
<dbReference type="PANTHER" id="PTHR34582">
    <property type="entry name" value="UPF0702 TRANSMEMBRANE PROTEIN YCAP"/>
    <property type="match status" value="1"/>
</dbReference>
<comment type="similarity">
    <text evidence="2">Belongs to the UPF0702 family.</text>
</comment>
<dbReference type="EMBL" id="LSGP01000012">
    <property type="protein sequence ID" value="KYZ77653.1"/>
    <property type="molecule type" value="Genomic_DNA"/>
</dbReference>
<comment type="caution">
    <text evidence="9">The sequence shown here is derived from an EMBL/GenBank/DDBJ whole genome shotgun (WGS) entry which is preliminary data.</text>
</comment>
<evidence type="ECO:0000256" key="7">
    <source>
        <dbReference type="SAM" id="Phobius"/>
    </source>
</evidence>
<feature type="transmembrane region" description="Helical" evidence="7">
    <location>
        <begin position="6"/>
        <end position="25"/>
    </location>
</feature>
<keyword evidence="5 7" id="KW-1133">Transmembrane helix</keyword>
<evidence type="ECO:0000256" key="3">
    <source>
        <dbReference type="ARBA" id="ARBA00022475"/>
    </source>
</evidence>
<dbReference type="AlphaFoldDB" id="A0A154BUE6"/>
<comment type="subcellular location">
    <subcellularLocation>
        <location evidence="1">Cell membrane</location>
        <topology evidence="1">Multi-pass membrane protein</topology>
    </subcellularLocation>
</comment>
<evidence type="ECO:0000256" key="4">
    <source>
        <dbReference type="ARBA" id="ARBA00022692"/>
    </source>
</evidence>
<accession>A0A154BUE6</accession>
<reference evidence="9 10" key="1">
    <citation type="submission" date="2016-02" db="EMBL/GenBank/DDBJ databases">
        <title>Anaerosporomusa subterraneum gen. nov., sp. nov., a spore-forming obligate anaerobe isolated from saprolite.</title>
        <authorList>
            <person name="Choi J.K."/>
            <person name="Shah M."/>
            <person name="Yee N."/>
        </authorList>
    </citation>
    <scope>NUCLEOTIDE SEQUENCE [LARGE SCALE GENOMIC DNA]</scope>
    <source>
        <strain evidence="9 10">RU4</strain>
    </source>
</reference>
<evidence type="ECO:0000256" key="5">
    <source>
        <dbReference type="ARBA" id="ARBA00022989"/>
    </source>
</evidence>
<feature type="domain" description="YetF C-terminal" evidence="8">
    <location>
        <begin position="85"/>
        <end position="156"/>
    </location>
</feature>
<keyword evidence="3" id="KW-1003">Cell membrane</keyword>
<dbReference type="GO" id="GO:0005886">
    <property type="term" value="C:plasma membrane"/>
    <property type="evidence" value="ECO:0007669"/>
    <property type="project" value="UniProtKB-SubCell"/>
</dbReference>
<dbReference type="STRING" id="1794912.AXX12_18140"/>
<keyword evidence="4 7" id="KW-0812">Transmembrane</keyword>
<dbReference type="OrthoDB" id="1682423at2"/>
<feature type="transmembrane region" description="Helical" evidence="7">
    <location>
        <begin position="37"/>
        <end position="56"/>
    </location>
</feature>
<dbReference type="Proteomes" id="UP000076268">
    <property type="component" value="Unassembled WGS sequence"/>
</dbReference>
<proteinExistence type="inferred from homology"/>
<evidence type="ECO:0000256" key="1">
    <source>
        <dbReference type="ARBA" id="ARBA00004651"/>
    </source>
</evidence>
<evidence type="ECO:0000256" key="6">
    <source>
        <dbReference type="ARBA" id="ARBA00023136"/>
    </source>
</evidence>
<keyword evidence="6 7" id="KW-0472">Membrane</keyword>
<name>A0A154BUE6_ANASB</name>
<dbReference type="Gene3D" id="3.30.240.20">
    <property type="entry name" value="bsu07140 like domains"/>
    <property type="match status" value="1"/>
</dbReference>
<gene>
    <name evidence="9" type="ORF">AXX12_18140</name>
</gene>
<evidence type="ECO:0000259" key="8">
    <source>
        <dbReference type="Pfam" id="PF04239"/>
    </source>
</evidence>
<organism evidence="9 10">
    <name type="scientific">Anaerosporomusa subterranea</name>
    <dbReference type="NCBI Taxonomy" id="1794912"/>
    <lineage>
        <taxon>Bacteria</taxon>
        <taxon>Bacillati</taxon>
        <taxon>Bacillota</taxon>
        <taxon>Negativicutes</taxon>
        <taxon>Acetonemataceae</taxon>
        <taxon>Anaerosporomusa</taxon>
    </lineage>
</organism>
<protein>
    <recommendedName>
        <fullName evidence="8">YetF C-terminal domain-containing protein</fullName>
    </recommendedName>
</protein>
<dbReference type="InterPro" id="IPR023090">
    <property type="entry name" value="UPF0702_alpha/beta_dom_sf"/>
</dbReference>
<evidence type="ECO:0000313" key="9">
    <source>
        <dbReference type="EMBL" id="KYZ77653.1"/>
    </source>
</evidence>
<keyword evidence="10" id="KW-1185">Reference proteome</keyword>